<reference evidence="2 4" key="1">
    <citation type="submission" date="2013-02" db="EMBL/GenBank/DDBJ databases">
        <title>The Genome Sequence of Acinetobacter sp. NIPH 3623.</title>
        <authorList>
            <consortium name="The Broad Institute Genome Sequencing Platform"/>
            <consortium name="The Broad Institute Genome Sequencing Center for Infectious Disease"/>
            <person name="Cerqueira G."/>
            <person name="Feldgarden M."/>
            <person name="Courvalin P."/>
            <person name="Perichon B."/>
            <person name="Grillot-Courvalin C."/>
            <person name="Clermont D."/>
            <person name="Rocha E."/>
            <person name="Yoon E.-J."/>
            <person name="Nemec A."/>
            <person name="Walker B."/>
            <person name="Young S.K."/>
            <person name="Zeng Q."/>
            <person name="Gargeya S."/>
            <person name="Fitzgerald M."/>
            <person name="Haas B."/>
            <person name="Abouelleil A."/>
            <person name="Alvarado L."/>
            <person name="Arachchi H.M."/>
            <person name="Berlin A.M."/>
            <person name="Chapman S.B."/>
            <person name="Dewar J."/>
            <person name="Goldberg J."/>
            <person name="Griggs A."/>
            <person name="Gujja S."/>
            <person name="Hansen M."/>
            <person name="Howarth C."/>
            <person name="Imamovic A."/>
            <person name="Larimer J."/>
            <person name="McCowan C."/>
            <person name="Murphy C."/>
            <person name="Neiman D."/>
            <person name="Pearson M."/>
            <person name="Priest M."/>
            <person name="Roberts A."/>
            <person name="Saif S."/>
            <person name="Shea T."/>
            <person name="Sisk P."/>
            <person name="Sykes S."/>
            <person name="Wortman J."/>
            <person name="Nusbaum C."/>
            <person name="Birren B."/>
        </authorList>
    </citation>
    <scope>NUCLEOTIDE SEQUENCE [LARGE SCALE GENOMIC DNA]</scope>
    <source>
        <strain evidence="2 4">NIPH 3623</strain>
    </source>
</reference>
<sequence length="264" mass="29965">MDFIFGLAGLALIALWVLSFIGLLFPAKFQKFKKSAPITRKDVFLVLLFGSIILILLMVFNAPDPESNGTSPVAHSLPEAKPVYEIVADEKRGNITRKIEVELPTRLNKSQLETIANEIKNADSNKYERTFIMYRIKRENSVAAWATTHFDPDLSVKFIGLSADDFKKLLAIKLDIDGEVVGQWLSPNGLTDHIDVIYKKGQQYFKKDFYLDATMKPDEMVKEGNTFRYKDPAETQYFVINSNGDLEYKGSTSLTFLAKKLENY</sequence>
<gene>
    <name evidence="2" type="ORF">F888_03633</name>
    <name evidence="3" type="ORF">GCM10007354_24670</name>
</gene>
<organism evidence="2 4">
    <name type="scientific">Acinetobacter courvalinii</name>
    <dbReference type="NCBI Taxonomy" id="280147"/>
    <lineage>
        <taxon>Bacteria</taxon>
        <taxon>Pseudomonadati</taxon>
        <taxon>Pseudomonadota</taxon>
        <taxon>Gammaproteobacteria</taxon>
        <taxon>Moraxellales</taxon>
        <taxon>Moraxellaceae</taxon>
        <taxon>Acinetobacter</taxon>
    </lineage>
</organism>
<dbReference type="Proteomes" id="UP000652691">
    <property type="component" value="Unassembled WGS sequence"/>
</dbReference>
<proteinExistence type="predicted"/>
<keyword evidence="1" id="KW-0812">Transmembrane</keyword>
<evidence type="ECO:0000313" key="5">
    <source>
        <dbReference type="Proteomes" id="UP000652691"/>
    </source>
</evidence>
<dbReference type="PATRIC" id="fig|1217698.3.peg.3539"/>
<evidence type="ECO:0000256" key="1">
    <source>
        <dbReference type="SAM" id="Phobius"/>
    </source>
</evidence>
<accession>N9RB06</accession>
<evidence type="ECO:0000313" key="3">
    <source>
        <dbReference type="EMBL" id="GGH39109.1"/>
    </source>
</evidence>
<feature type="transmembrane region" description="Helical" evidence="1">
    <location>
        <begin position="43"/>
        <end position="62"/>
    </location>
</feature>
<protein>
    <submittedName>
        <fullName evidence="2">Uncharacterized protein</fullName>
    </submittedName>
</protein>
<dbReference type="HOGENOM" id="CLU_1052221_0_0_6"/>
<dbReference type="RefSeq" id="WP_005289175.1">
    <property type="nucleotide sequence ID" value="NZ_BMDA01000003.1"/>
</dbReference>
<dbReference type="EMBL" id="APSA01000018">
    <property type="protein sequence ID" value="ENX35800.1"/>
    <property type="molecule type" value="Genomic_DNA"/>
</dbReference>
<name>N9RB06_9GAMM</name>
<keyword evidence="4" id="KW-1185">Reference proteome</keyword>
<dbReference type="GeneID" id="80105048"/>
<reference evidence="3" key="3">
    <citation type="submission" date="2024-03" db="EMBL/GenBank/DDBJ databases">
        <authorList>
            <person name="Sun Q."/>
            <person name="Sedlacek I."/>
        </authorList>
    </citation>
    <scope>NUCLEOTIDE SEQUENCE</scope>
    <source>
        <strain evidence="3">CCM 8635</strain>
    </source>
</reference>
<feature type="transmembrane region" description="Helical" evidence="1">
    <location>
        <begin position="6"/>
        <end position="27"/>
    </location>
</feature>
<evidence type="ECO:0000313" key="2">
    <source>
        <dbReference type="EMBL" id="ENX35800.1"/>
    </source>
</evidence>
<dbReference type="STRING" id="1217698.F888_03633"/>
<dbReference type="AlphaFoldDB" id="N9RB06"/>
<keyword evidence="1" id="KW-0472">Membrane</keyword>
<evidence type="ECO:0000313" key="4">
    <source>
        <dbReference type="Proteomes" id="UP000013200"/>
    </source>
</evidence>
<reference evidence="3 5" key="2">
    <citation type="journal article" date="2014" name="Int. J. Syst. Evol. Microbiol.">
        <title>Complete genome sequence of Corynebacterium casei LMG S-19264T (=DSM 44701T), isolated from a smear-ripened cheese.</title>
        <authorList>
            <consortium name="US DOE Joint Genome Institute (JGI-PGF)"/>
            <person name="Walter F."/>
            <person name="Albersmeier A."/>
            <person name="Kalinowski J."/>
            <person name="Ruckert C."/>
        </authorList>
    </citation>
    <scope>NUCLEOTIDE SEQUENCE [LARGE SCALE GENOMIC DNA]</scope>
    <source>
        <strain evidence="3 5">CCM 8635</strain>
    </source>
</reference>
<dbReference type="EMBL" id="BMDA01000003">
    <property type="protein sequence ID" value="GGH39109.1"/>
    <property type="molecule type" value="Genomic_DNA"/>
</dbReference>
<keyword evidence="1" id="KW-1133">Transmembrane helix</keyword>
<comment type="caution">
    <text evidence="2">The sequence shown here is derived from an EMBL/GenBank/DDBJ whole genome shotgun (WGS) entry which is preliminary data.</text>
</comment>
<dbReference type="Proteomes" id="UP000013200">
    <property type="component" value="Unassembled WGS sequence"/>
</dbReference>